<reference evidence="7 8" key="1">
    <citation type="submission" date="2020-04" db="EMBL/GenBank/DDBJ databases">
        <title>Bacillus sp. UniB3 isolated from commercial digestive syrup.</title>
        <authorList>
            <person name="Thorat V."/>
            <person name="Kirdat K."/>
            <person name="Tiwarekar B."/>
            <person name="Yadav A."/>
        </authorList>
    </citation>
    <scope>NUCLEOTIDE SEQUENCE [LARGE SCALE GENOMIC DNA]</scope>
    <source>
        <strain evidence="7 8">UniB3</strain>
    </source>
</reference>
<protein>
    <submittedName>
        <fullName evidence="7">FHA domain-containing protein</fullName>
    </submittedName>
</protein>
<evidence type="ECO:0000259" key="6">
    <source>
        <dbReference type="PROSITE" id="PS51755"/>
    </source>
</evidence>
<keyword evidence="1" id="KW-0805">Transcription regulation</keyword>
<feature type="DNA-binding region" description="OmpR/PhoB-type" evidence="4">
    <location>
        <begin position="121"/>
        <end position="224"/>
    </location>
</feature>
<proteinExistence type="predicted"/>
<dbReference type="Gene3D" id="2.60.200.20">
    <property type="match status" value="1"/>
</dbReference>
<evidence type="ECO:0000256" key="4">
    <source>
        <dbReference type="PROSITE-ProRule" id="PRU01091"/>
    </source>
</evidence>
<feature type="domain" description="OmpR/PhoB-type" evidence="6">
    <location>
        <begin position="121"/>
        <end position="224"/>
    </location>
</feature>
<feature type="domain" description="FHA" evidence="5">
    <location>
        <begin position="28"/>
        <end position="80"/>
    </location>
</feature>
<dbReference type="CDD" id="cd00383">
    <property type="entry name" value="trans_reg_C"/>
    <property type="match status" value="1"/>
</dbReference>
<evidence type="ECO:0000256" key="3">
    <source>
        <dbReference type="ARBA" id="ARBA00023163"/>
    </source>
</evidence>
<evidence type="ECO:0000256" key="2">
    <source>
        <dbReference type="ARBA" id="ARBA00023125"/>
    </source>
</evidence>
<dbReference type="EMBL" id="JABBPK010000001">
    <property type="protein sequence ID" value="NMO76153.1"/>
    <property type="molecule type" value="Genomic_DNA"/>
</dbReference>
<dbReference type="Pfam" id="PF00486">
    <property type="entry name" value="Trans_reg_C"/>
    <property type="match status" value="1"/>
</dbReference>
<name>A0A7Y0K614_9BACI</name>
<dbReference type="AlphaFoldDB" id="A0A7Y0K614"/>
<dbReference type="RefSeq" id="WP_169187839.1">
    <property type="nucleotide sequence ID" value="NZ_JABBPK010000001.1"/>
</dbReference>
<dbReference type="PROSITE" id="PS50006">
    <property type="entry name" value="FHA_DOMAIN"/>
    <property type="match status" value="1"/>
</dbReference>
<dbReference type="InterPro" id="IPR000253">
    <property type="entry name" value="FHA_dom"/>
</dbReference>
<dbReference type="Gene3D" id="1.10.10.10">
    <property type="entry name" value="Winged helix-like DNA-binding domain superfamily/Winged helix DNA-binding domain"/>
    <property type="match status" value="1"/>
</dbReference>
<dbReference type="Proteomes" id="UP000588491">
    <property type="component" value="Unassembled WGS sequence"/>
</dbReference>
<dbReference type="GO" id="GO:0000160">
    <property type="term" value="P:phosphorelay signal transduction system"/>
    <property type="evidence" value="ECO:0007669"/>
    <property type="project" value="InterPro"/>
</dbReference>
<sequence length="232" mass="27006">MKQSIFLIVEQGAPFEAGDFIPLNNSILIAGRKGTNWDPDLSFRNIFVSRKHFAIYYKDHQCYIKDLNSKHGTFLNHRRLNAHEETILKASDKISLANDLIKLSVASIVDDTSDIIPIIDGIEKRLSKEFYLDPLKQELSWYNQTWKFSEKEFKCIDFLIKNKDQFVSKEDLIQCVWSERSQNYGGTFDVSNEEINSIIYRIRKKTKLIISIENIRGKGYILSFINEKNSVI</sequence>
<dbReference type="CDD" id="cd00060">
    <property type="entry name" value="FHA"/>
    <property type="match status" value="1"/>
</dbReference>
<dbReference type="PROSITE" id="PS51755">
    <property type="entry name" value="OMPR_PHOB"/>
    <property type="match status" value="1"/>
</dbReference>
<dbReference type="InterPro" id="IPR036388">
    <property type="entry name" value="WH-like_DNA-bd_sf"/>
</dbReference>
<keyword evidence="2 4" id="KW-0238">DNA-binding</keyword>
<evidence type="ECO:0000313" key="7">
    <source>
        <dbReference type="EMBL" id="NMO76153.1"/>
    </source>
</evidence>
<organism evidence="7 8">
    <name type="scientific">Niallia alba</name>
    <dbReference type="NCBI Taxonomy" id="2729105"/>
    <lineage>
        <taxon>Bacteria</taxon>
        <taxon>Bacillati</taxon>
        <taxon>Bacillota</taxon>
        <taxon>Bacilli</taxon>
        <taxon>Bacillales</taxon>
        <taxon>Bacillaceae</taxon>
        <taxon>Niallia</taxon>
    </lineage>
</organism>
<dbReference type="SMART" id="SM00240">
    <property type="entry name" value="FHA"/>
    <property type="match status" value="1"/>
</dbReference>
<dbReference type="SMART" id="SM00862">
    <property type="entry name" value="Trans_reg_C"/>
    <property type="match status" value="1"/>
</dbReference>
<dbReference type="GO" id="GO:0006355">
    <property type="term" value="P:regulation of DNA-templated transcription"/>
    <property type="evidence" value="ECO:0007669"/>
    <property type="project" value="InterPro"/>
</dbReference>
<evidence type="ECO:0000256" key="1">
    <source>
        <dbReference type="ARBA" id="ARBA00023015"/>
    </source>
</evidence>
<evidence type="ECO:0000313" key="8">
    <source>
        <dbReference type="Proteomes" id="UP000588491"/>
    </source>
</evidence>
<dbReference type="SUPFAM" id="SSF49879">
    <property type="entry name" value="SMAD/FHA domain"/>
    <property type="match status" value="1"/>
</dbReference>
<dbReference type="SUPFAM" id="SSF46894">
    <property type="entry name" value="C-terminal effector domain of the bipartite response regulators"/>
    <property type="match status" value="1"/>
</dbReference>
<dbReference type="Pfam" id="PF00498">
    <property type="entry name" value="FHA"/>
    <property type="match status" value="1"/>
</dbReference>
<keyword evidence="3" id="KW-0804">Transcription</keyword>
<dbReference type="InterPro" id="IPR001867">
    <property type="entry name" value="OmpR/PhoB-type_DNA-bd"/>
</dbReference>
<dbReference type="InterPro" id="IPR016032">
    <property type="entry name" value="Sig_transdc_resp-reg_C-effctor"/>
</dbReference>
<keyword evidence="8" id="KW-1185">Reference proteome</keyword>
<accession>A0A7Y0K614</accession>
<gene>
    <name evidence="7" type="ORF">HHU08_03890</name>
</gene>
<dbReference type="InterPro" id="IPR008984">
    <property type="entry name" value="SMAD_FHA_dom_sf"/>
</dbReference>
<evidence type="ECO:0000259" key="5">
    <source>
        <dbReference type="PROSITE" id="PS50006"/>
    </source>
</evidence>
<comment type="caution">
    <text evidence="7">The sequence shown here is derived from an EMBL/GenBank/DDBJ whole genome shotgun (WGS) entry which is preliminary data.</text>
</comment>
<dbReference type="GO" id="GO:0003677">
    <property type="term" value="F:DNA binding"/>
    <property type="evidence" value="ECO:0007669"/>
    <property type="project" value="UniProtKB-UniRule"/>
</dbReference>